<keyword evidence="6" id="KW-0961">Cell wall biogenesis/degradation</keyword>
<proteinExistence type="inferred from homology"/>
<dbReference type="GO" id="GO:0008360">
    <property type="term" value="P:regulation of cell shape"/>
    <property type="evidence" value="ECO:0007669"/>
    <property type="project" value="UniProtKB-KW"/>
</dbReference>
<evidence type="ECO:0000256" key="5">
    <source>
        <dbReference type="ARBA" id="ARBA00022984"/>
    </source>
</evidence>
<dbReference type="GO" id="GO:0071555">
    <property type="term" value="P:cell wall organization"/>
    <property type="evidence" value="ECO:0007669"/>
    <property type="project" value="UniProtKB-KW"/>
</dbReference>
<name>G0R0K9_ICHMU</name>
<reference evidence="8 9" key="1">
    <citation type="submission" date="2011-07" db="EMBL/GenBank/DDBJ databases">
        <authorList>
            <person name="Coyne R."/>
            <person name="Brami D."/>
            <person name="Johnson J."/>
            <person name="Hostetler J."/>
            <person name="Hannick L."/>
            <person name="Clark T."/>
            <person name="Cassidy-Hanley D."/>
            <person name="Inman J."/>
        </authorList>
    </citation>
    <scope>NUCLEOTIDE SEQUENCE [LARGE SCALE GENOMIC DNA]</scope>
    <source>
        <strain evidence="8 9">G5</strain>
    </source>
</reference>
<keyword evidence="9" id="KW-1185">Reference proteome</keyword>
<keyword evidence="5" id="KW-0573">Peptidoglycan synthesis</keyword>
<dbReference type="GO" id="GO:0006508">
    <property type="term" value="P:proteolysis"/>
    <property type="evidence" value="ECO:0007669"/>
    <property type="project" value="InterPro"/>
</dbReference>
<dbReference type="PRINTS" id="PR00725">
    <property type="entry name" value="DADACBPTASE1"/>
</dbReference>
<dbReference type="GO" id="GO:0009002">
    <property type="term" value="F:serine-type D-Ala-D-Ala carboxypeptidase activity"/>
    <property type="evidence" value="ECO:0007669"/>
    <property type="project" value="InterPro"/>
</dbReference>
<accession>G0R0K9</accession>
<protein>
    <recommendedName>
        <fullName evidence="7">Peptidase S11 D-alanyl-D-alanine carboxypeptidase A N-terminal domain-containing protein</fullName>
    </recommendedName>
</protein>
<dbReference type="EMBL" id="GL984196">
    <property type="protein sequence ID" value="EGR28995.1"/>
    <property type="molecule type" value="Genomic_DNA"/>
</dbReference>
<dbReference type="AlphaFoldDB" id="G0R0K9"/>
<evidence type="ECO:0000313" key="9">
    <source>
        <dbReference type="Proteomes" id="UP000008983"/>
    </source>
</evidence>
<evidence type="ECO:0000256" key="1">
    <source>
        <dbReference type="ARBA" id="ARBA00007164"/>
    </source>
</evidence>
<dbReference type="InParanoid" id="G0R0K9"/>
<dbReference type="PANTHER" id="PTHR21581:SF6">
    <property type="entry name" value="TRAFFICKING PROTEIN PARTICLE COMPLEX SUBUNIT 12"/>
    <property type="match status" value="1"/>
</dbReference>
<dbReference type="RefSeq" id="XP_004030231.1">
    <property type="nucleotide sequence ID" value="XM_004030183.1"/>
</dbReference>
<dbReference type="OrthoDB" id="10254188at2759"/>
<keyword evidence="2" id="KW-0732">Signal</keyword>
<dbReference type="InterPro" id="IPR012338">
    <property type="entry name" value="Beta-lactam/transpept-like"/>
</dbReference>
<dbReference type="SUPFAM" id="SSF56601">
    <property type="entry name" value="beta-lactamase/transpeptidase-like"/>
    <property type="match status" value="1"/>
</dbReference>
<feature type="domain" description="Peptidase S11 D-alanyl-D-alanine carboxypeptidase A N-terminal" evidence="7">
    <location>
        <begin position="314"/>
        <end position="438"/>
    </location>
</feature>
<sequence>MSFQINLKYNNLDEKYNKIRPLTSKPPLIPQQQFFLYKNIIQIKQINLPSISNLCKSPQGSLNTSKNNIKPQCNSSLNSQKNICQKENANQANYSFIKKNLSQQQKKNYLKRHNSNNNLNNKNINNKSFQLNKYIFQDNKQLIQADNNIIKASLNTKNLLKTPPITAKSWVILDGNSGKILHGKQQNKKREIASLTKIMTCYTTLIFFQNVLKKDIQRIFIKVSFKASQIIGTSAKLKENTIISIYDLLYGLMLPSGNDSAVCLAEIVGLFMYLKQVKDEEILNDIVLYDYSLLLDKIAQFKKKINNFFDPVQVFVIEMNKNAINLDLKNTNFTNPHGLKNIFNTSTAYDIGLLSFNALQISQFQKIVNTKQYKATLQIFNKQNQKYEFAQIEWINTNKLLEFTGWGGIKTGITESAGPCLASYIKNNNQHYIIVILCSKSLNIRWAECQKIADWAYENFDLLQNQKQ</sequence>
<evidence type="ECO:0000256" key="6">
    <source>
        <dbReference type="ARBA" id="ARBA00023316"/>
    </source>
</evidence>
<organism evidence="8 9">
    <name type="scientific">Ichthyophthirius multifiliis</name>
    <name type="common">White spot disease agent</name>
    <name type="synonym">Ich</name>
    <dbReference type="NCBI Taxonomy" id="5932"/>
    <lineage>
        <taxon>Eukaryota</taxon>
        <taxon>Sar</taxon>
        <taxon>Alveolata</taxon>
        <taxon>Ciliophora</taxon>
        <taxon>Intramacronucleata</taxon>
        <taxon>Oligohymenophorea</taxon>
        <taxon>Hymenostomatida</taxon>
        <taxon>Ophryoglenina</taxon>
        <taxon>Ichthyophthirius</taxon>
    </lineage>
</organism>
<dbReference type="InterPro" id="IPR018044">
    <property type="entry name" value="Peptidase_S11"/>
</dbReference>
<gene>
    <name evidence="8" type="ORF">IMG5_165400</name>
</gene>
<dbReference type="eggNOG" id="ENOG502R2H7">
    <property type="taxonomic scope" value="Eukaryota"/>
</dbReference>
<dbReference type="Proteomes" id="UP000008983">
    <property type="component" value="Unassembled WGS sequence"/>
</dbReference>
<evidence type="ECO:0000256" key="4">
    <source>
        <dbReference type="ARBA" id="ARBA00022960"/>
    </source>
</evidence>
<evidence type="ECO:0000256" key="2">
    <source>
        <dbReference type="ARBA" id="ARBA00022729"/>
    </source>
</evidence>
<dbReference type="Gene3D" id="3.40.710.10">
    <property type="entry name" value="DD-peptidase/beta-lactamase superfamily"/>
    <property type="match status" value="1"/>
</dbReference>
<feature type="domain" description="Peptidase S11 D-alanyl-D-alanine carboxypeptidase A N-terminal" evidence="7">
    <location>
        <begin position="161"/>
        <end position="268"/>
    </location>
</feature>
<dbReference type="InterPro" id="IPR001967">
    <property type="entry name" value="Peptidase_S11_N"/>
</dbReference>
<dbReference type="PANTHER" id="PTHR21581">
    <property type="entry name" value="D-ALANYL-D-ALANINE CARBOXYPEPTIDASE"/>
    <property type="match status" value="1"/>
</dbReference>
<dbReference type="GeneID" id="14905089"/>
<evidence type="ECO:0000259" key="7">
    <source>
        <dbReference type="Pfam" id="PF00768"/>
    </source>
</evidence>
<dbReference type="Pfam" id="PF00768">
    <property type="entry name" value="Peptidase_S11"/>
    <property type="match status" value="2"/>
</dbReference>
<keyword evidence="3" id="KW-0378">Hydrolase</keyword>
<keyword evidence="4" id="KW-0133">Cell shape</keyword>
<evidence type="ECO:0000256" key="3">
    <source>
        <dbReference type="ARBA" id="ARBA00022801"/>
    </source>
</evidence>
<evidence type="ECO:0000313" key="8">
    <source>
        <dbReference type="EMBL" id="EGR28995.1"/>
    </source>
</evidence>
<comment type="similarity">
    <text evidence="1">Belongs to the peptidase S11 family.</text>
</comment>